<gene>
    <name evidence="3" type="ORF">MQP27_19680</name>
</gene>
<dbReference type="EMBL" id="JALDAY010000005">
    <property type="protein sequence ID" value="MCI3273334.1"/>
    <property type="molecule type" value="Genomic_DNA"/>
</dbReference>
<dbReference type="RefSeq" id="WP_242766505.1">
    <property type="nucleotide sequence ID" value="NZ_JALDAY010000005.1"/>
</dbReference>
<organism evidence="3 4">
    <name type="scientific">Streptomyces cylindrosporus</name>
    <dbReference type="NCBI Taxonomy" id="2927583"/>
    <lineage>
        <taxon>Bacteria</taxon>
        <taxon>Bacillati</taxon>
        <taxon>Actinomycetota</taxon>
        <taxon>Actinomycetes</taxon>
        <taxon>Kitasatosporales</taxon>
        <taxon>Streptomycetaceae</taxon>
        <taxon>Streptomyces</taxon>
    </lineage>
</organism>
<feature type="transmembrane region" description="Helical" evidence="2">
    <location>
        <begin position="344"/>
        <end position="374"/>
    </location>
</feature>
<comment type="caution">
    <text evidence="3">The sequence shown here is derived from an EMBL/GenBank/DDBJ whole genome shotgun (WGS) entry which is preliminary data.</text>
</comment>
<protein>
    <submittedName>
        <fullName evidence="3">DUF1349 domain-containing protein</fullName>
    </submittedName>
</protein>
<feature type="transmembrane region" description="Helical" evidence="2">
    <location>
        <begin position="426"/>
        <end position="445"/>
    </location>
</feature>
<keyword evidence="2" id="KW-0472">Membrane</keyword>
<evidence type="ECO:0000313" key="4">
    <source>
        <dbReference type="Proteomes" id="UP001165269"/>
    </source>
</evidence>
<feature type="region of interest" description="Disordered" evidence="1">
    <location>
        <begin position="255"/>
        <end position="278"/>
    </location>
</feature>
<evidence type="ECO:0000313" key="3">
    <source>
        <dbReference type="EMBL" id="MCI3273334.1"/>
    </source>
</evidence>
<evidence type="ECO:0000256" key="1">
    <source>
        <dbReference type="SAM" id="MobiDB-lite"/>
    </source>
</evidence>
<reference evidence="3" key="1">
    <citation type="submission" date="2022-03" db="EMBL/GenBank/DDBJ databases">
        <title>Streptomyces 7R015 and 7R016 isolated from Barleria lupulina in Thailand.</title>
        <authorList>
            <person name="Kanchanasin P."/>
            <person name="Phongsopitanun W."/>
            <person name="Tanasupawat S."/>
        </authorList>
    </citation>
    <scope>NUCLEOTIDE SEQUENCE</scope>
    <source>
        <strain evidence="3">7R015</strain>
    </source>
</reference>
<name>A0ABS9Y7Z3_9ACTN</name>
<dbReference type="Proteomes" id="UP001165269">
    <property type="component" value="Unassembled WGS sequence"/>
</dbReference>
<feature type="transmembrane region" description="Helical" evidence="2">
    <location>
        <begin position="488"/>
        <end position="509"/>
    </location>
</feature>
<keyword evidence="2" id="KW-0812">Transmembrane</keyword>
<dbReference type="Gene3D" id="2.60.120.200">
    <property type="match status" value="1"/>
</dbReference>
<dbReference type="PANTHER" id="PTHR37305">
    <property type="entry name" value="INTEGRAL MEMBRANE PROTEIN-RELATED"/>
    <property type="match status" value="1"/>
</dbReference>
<keyword evidence="2" id="KW-1133">Transmembrane helix</keyword>
<feature type="transmembrane region" description="Helical" evidence="2">
    <location>
        <begin position="301"/>
        <end position="323"/>
    </location>
</feature>
<accession>A0ABS9Y7Z3</accession>
<proteinExistence type="predicted"/>
<evidence type="ECO:0000256" key="2">
    <source>
        <dbReference type="SAM" id="Phobius"/>
    </source>
</evidence>
<dbReference type="PANTHER" id="PTHR37305:SF1">
    <property type="entry name" value="MEMBRANE PROTEIN"/>
    <property type="match status" value="1"/>
</dbReference>
<feature type="transmembrane region" description="Helical" evidence="2">
    <location>
        <begin position="39"/>
        <end position="59"/>
    </location>
</feature>
<feature type="transmembrane region" description="Helical" evidence="2">
    <location>
        <begin position="394"/>
        <end position="419"/>
    </location>
</feature>
<keyword evidence="4" id="KW-1185">Reference proteome</keyword>
<sequence length="514" mass="53996">MTTTPTRSGTPYRSMLHPARASFGRLLHAEWTKFRTVRAWTLVLAVAAVVTVLVCLLGANGSTTSGGGHDTLGPDGKEVVDVFRYTHRPLTGDGTVTARVTGLKSADGRTLEPWAKAGLLVKRNLTPGSAYAAVLATPAHGVRVQWNYTHDTAASDTDVTTTPRWLRLTRTGDHVTAYESPDGRTWKKIEDVRLPGLPNTVQVGLFVGTPAHEDVRRAFGGTSETYAGGQATGTFDHLALQGTSTSGDWAGTDMGPAAPDGPVAENAPPAGTTTVSASGTYTLTGHGDIAPAQDGPDTVQMSFQGVFFAVLFMVALGTLFVTGEYKRGLIRTTFTATPARLKVLAAKTVVITAVTFVTGLAAVAVGFTIAQHALRGNGFKPPEFPDLSVLDSPALRAVVGSAMLLSLVAVLALALGVVLRNSAGTIATVVVLVILPQILSFAFPLPAAQWLLRVTPAAAFAVQQGVTRYPQVKYNCLPESGCYPLSPWNGLAVLAAYTAAALLLAAWSLRRRDA</sequence>